<comment type="caution">
    <text evidence="2">The sequence shown here is derived from an EMBL/GenBank/DDBJ whole genome shotgun (WGS) entry which is preliminary data.</text>
</comment>
<feature type="non-terminal residue" evidence="2">
    <location>
        <position position="90"/>
    </location>
</feature>
<name>A0AAV7LU08_PLEWA</name>
<evidence type="ECO:0000313" key="2">
    <source>
        <dbReference type="EMBL" id="KAJ1094434.1"/>
    </source>
</evidence>
<keyword evidence="3" id="KW-1185">Reference proteome</keyword>
<proteinExistence type="predicted"/>
<dbReference type="AlphaFoldDB" id="A0AAV7LU08"/>
<reference evidence="2" key="1">
    <citation type="journal article" date="2022" name="bioRxiv">
        <title>Sequencing and chromosome-scale assembly of the giantPleurodeles waltlgenome.</title>
        <authorList>
            <person name="Brown T."/>
            <person name="Elewa A."/>
            <person name="Iarovenko S."/>
            <person name="Subramanian E."/>
            <person name="Araus A.J."/>
            <person name="Petzold A."/>
            <person name="Susuki M."/>
            <person name="Suzuki K.-i.T."/>
            <person name="Hayashi T."/>
            <person name="Toyoda A."/>
            <person name="Oliveira C."/>
            <person name="Osipova E."/>
            <person name="Leigh N.D."/>
            <person name="Simon A."/>
            <person name="Yun M.H."/>
        </authorList>
    </citation>
    <scope>NUCLEOTIDE SEQUENCE</scope>
    <source>
        <strain evidence="2">20211129_DDA</strain>
        <tissue evidence="2">Liver</tissue>
    </source>
</reference>
<evidence type="ECO:0000313" key="3">
    <source>
        <dbReference type="Proteomes" id="UP001066276"/>
    </source>
</evidence>
<protein>
    <submittedName>
        <fullName evidence="2">Uncharacterized protein</fullName>
    </submittedName>
</protein>
<evidence type="ECO:0000256" key="1">
    <source>
        <dbReference type="SAM" id="MobiDB-lite"/>
    </source>
</evidence>
<dbReference type="EMBL" id="JANPWB010000015">
    <property type="protein sequence ID" value="KAJ1094434.1"/>
    <property type="molecule type" value="Genomic_DNA"/>
</dbReference>
<feature type="non-terminal residue" evidence="2">
    <location>
        <position position="1"/>
    </location>
</feature>
<sequence>LRPPEAAQPGLSGRVPSKGEQKHADQLGLTRGAQLHSRTQLLLVRDSEPAEFPKVQRDLGMLGESQAESDCCVLYHLESSEELGGDTGVE</sequence>
<feature type="region of interest" description="Disordered" evidence="1">
    <location>
        <begin position="1"/>
        <end position="24"/>
    </location>
</feature>
<accession>A0AAV7LU08</accession>
<dbReference type="Proteomes" id="UP001066276">
    <property type="component" value="Chromosome 11"/>
</dbReference>
<organism evidence="2 3">
    <name type="scientific">Pleurodeles waltl</name>
    <name type="common">Iberian ribbed newt</name>
    <dbReference type="NCBI Taxonomy" id="8319"/>
    <lineage>
        <taxon>Eukaryota</taxon>
        <taxon>Metazoa</taxon>
        <taxon>Chordata</taxon>
        <taxon>Craniata</taxon>
        <taxon>Vertebrata</taxon>
        <taxon>Euteleostomi</taxon>
        <taxon>Amphibia</taxon>
        <taxon>Batrachia</taxon>
        <taxon>Caudata</taxon>
        <taxon>Salamandroidea</taxon>
        <taxon>Salamandridae</taxon>
        <taxon>Pleurodelinae</taxon>
        <taxon>Pleurodeles</taxon>
    </lineage>
</organism>
<gene>
    <name evidence="2" type="ORF">NDU88_007509</name>
</gene>